<proteinExistence type="predicted"/>
<name>A0ACA9MI21_9GLOM</name>
<organism evidence="1 2">
    <name type="scientific">Racocetra persica</name>
    <dbReference type="NCBI Taxonomy" id="160502"/>
    <lineage>
        <taxon>Eukaryota</taxon>
        <taxon>Fungi</taxon>
        <taxon>Fungi incertae sedis</taxon>
        <taxon>Mucoromycota</taxon>
        <taxon>Glomeromycotina</taxon>
        <taxon>Glomeromycetes</taxon>
        <taxon>Diversisporales</taxon>
        <taxon>Gigasporaceae</taxon>
        <taxon>Racocetra</taxon>
    </lineage>
</organism>
<reference evidence="1" key="1">
    <citation type="submission" date="2021-06" db="EMBL/GenBank/DDBJ databases">
        <authorList>
            <person name="Kallberg Y."/>
            <person name="Tangrot J."/>
            <person name="Rosling A."/>
        </authorList>
    </citation>
    <scope>NUCLEOTIDE SEQUENCE</scope>
    <source>
        <strain evidence="1">MA461A</strain>
    </source>
</reference>
<keyword evidence="2" id="KW-1185">Reference proteome</keyword>
<evidence type="ECO:0000313" key="2">
    <source>
        <dbReference type="Proteomes" id="UP000789920"/>
    </source>
</evidence>
<accession>A0ACA9MI21</accession>
<gene>
    <name evidence="1" type="ORF">RPERSI_LOCUS5654</name>
</gene>
<sequence>VTKEITQVQVAMVQQDSHGVIVAFDKDISLSREQTEEAIKHHEELLKKAKDQKIKILVFVTDLAAKNAATRKCTALICPGETRWNSYYYCFDIAIYSNNTNKDNIETFLEDLDNESEADEIEDEDIMQQVIEK</sequence>
<feature type="non-terminal residue" evidence="1">
    <location>
        <position position="1"/>
    </location>
</feature>
<evidence type="ECO:0000313" key="1">
    <source>
        <dbReference type="EMBL" id="CAG8593973.1"/>
    </source>
</evidence>
<protein>
    <submittedName>
        <fullName evidence="1">19118_t:CDS:1</fullName>
    </submittedName>
</protein>
<comment type="caution">
    <text evidence="1">The sequence shown here is derived from an EMBL/GenBank/DDBJ whole genome shotgun (WGS) entry which is preliminary data.</text>
</comment>
<dbReference type="Proteomes" id="UP000789920">
    <property type="component" value="Unassembled WGS sequence"/>
</dbReference>
<dbReference type="EMBL" id="CAJVQC010008539">
    <property type="protein sequence ID" value="CAG8593973.1"/>
    <property type="molecule type" value="Genomic_DNA"/>
</dbReference>